<evidence type="ECO:0000256" key="7">
    <source>
        <dbReference type="ARBA" id="ARBA00023002"/>
    </source>
</evidence>
<keyword evidence="7" id="KW-0560">Oxidoreductase</keyword>
<dbReference type="PROSITE" id="PS51471">
    <property type="entry name" value="FE2OG_OXY"/>
    <property type="match status" value="1"/>
</dbReference>
<comment type="cofactor">
    <cofactor evidence="1">
        <name>L-ascorbate</name>
        <dbReference type="ChEBI" id="CHEBI:38290"/>
    </cofactor>
</comment>
<proteinExistence type="inferred from homology"/>
<evidence type="ECO:0000256" key="8">
    <source>
        <dbReference type="ARBA" id="ARBA00023004"/>
    </source>
</evidence>
<dbReference type="InterPro" id="IPR005123">
    <property type="entry name" value="Oxoglu/Fe-dep_dioxygenase_dom"/>
</dbReference>
<evidence type="ECO:0000256" key="1">
    <source>
        <dbReference type="ARBA" id="ARBA00001961"/>
    </source>
</evidence>
<dbReference type="GO" id="GO:0031543">
    <property type="term" value="F:peptidyl-proline dioxygenase activity"/>
    <property type="evidence" value="ECO:0007669"/>
    <property type="project" value="UniProtKB-ARBA"/>
</dbReference>
<dbReference type="InterPro" id="IPR019601">
    <property type="entry name" value="Oxoglutarate/Fe-dep_Oase_C"/>
</dbReference>
<evidence type="ECO:0000256" key="4">
    <source>
        <dbReference type="ARBA" id="ARBA00022723"/>
    </source>
</evidence>
<evidence type="ECO:0000313" key="14">
    <source>
        <dbReference type="EMBL" id="SAL97347.1"/>
    </source>
</evidence>
<dbReference type="Gene3D" id="3.60.130.20">
    <property type="entry name" value="Oxoglutarate/iron-dependent oxygenase, C-terminal degradation domain"/>
    <property type="match status" value="1"/>
</dbReference>
<evidence type="ECO:0000256" key="10">
    <source>
        <dbReference type="ARBA" id="ARBA00047444"/>
    </source>
</evidence>
<dbReference type="GO" id="GO:0031418">
    <property type="term" value="F:L-ascorbic acid binding"/>
    <property type="evidence" value="ECO:0007669"/>
    <property type="project" value="UniProtKB-KW"/>
</dbReference>
<dbReference type="EMBL" id="LT551760">
    <property type="protein sequence ID" value="SAL97347.1"/>
    <property type="molecule type" value="Genomic_DNA"/>
</dbReference>
<evidence type="ECO:0000256" key="6">
    <source>
        <dbReference type="ARBA" id="ARBA00022964"/>
    </source>
</evidence>
<comment type="similarity">
    <text evidence="3">Belongs to the TPA1 family.</text>
</comment>
<keyword evidence="4" id="KW-0479">Metal-binding</keyword>
<evidence type="ECO:0000256" key="9">
    <source>
        <dbReference type="ARBA" id="ARBA00023242"/>
    </source>
</evidence>
<evidence type="ECO:0000256" key="5">
    <source>
        <dbReference type="ARBA" id="ARBA00022896"/>
    </source>
</evidence>
<dbReference type="Pfam" id="PF10637">
    <property type="entry name" value="Ofd1_CTDD"/>
    <property type="match status" value="1"/>
</dbReference>
<protein>
    <recommendedName>
        <fullName evidence="12">uS12 prolyl 3,4-dihydroxylase</fullName>
    </recommendedName>
</protein>
<dbReference type="Gene3D" id="2.60.120.620">
    <property type="entry name" value="q2cbj1_9rhob like domain"/>
    <property type="match status" value="1"/>
</dbReference>
<keyword evidence="15" id="KW-1185">Reference proteome</keyword>
<dbReference type="OrthoDB" id="430522at2759"/>
<dbReference type="InterPro" id="IPR006620">
    <property type="entry name" value="Pro_4_hyd_alph"/>
</dbReference>
<reference evidence="14" key="1">
    <citation type="submission" date="2016-04" db="EMBL/GenBank/DDBJ databases">
        <authorList>
            <person name="Evans L.H."/>
            <person name="Alamgir A."/>
            <person name="Owens N."/>
            <person name="Weber N.D."/>
            <person name="Virtaneva K."/>
            <person name="Barbian K."/>
            <person name="Babar A."/>
            <person name="Rosenke K."/>
        </authorList>
    </citation>
    <scope>NUCLEOTIDE SEQUENCE [LARGE SCALE GENOMIC DNA]</scope>
    <source>
        <strain evidence="14">CBS 101.48</strain>
    </source>
</reference>
<dbReference type="FunCoup" id="A0A168LRI1">
    <property type="interactions" value="523"/>
</dbReference>
<keyword evidence="5" id="KW-0847">Vitamin C</keyword>
<sequence>MSPTVIDSSDNKPLVPLAKRLKTTHNPIHDVFHDGLFHSSTKNAMREAVTQSKPYQHCKIDQLVNDELLRKVRHDILNNIQFTRKETDIYKVNQTGDLANMDKLPPDEKERLRHLFQLRNGIYSQEFRDLVSEVTGCGPLSGRKMDMSVNIYDQGCHLLNHDDVIGDRRVSFILYMPNPDEEWKSTDGGALELYPVVEAGKSANEPTVSLPPKWNQFAMFTVLPGYSFHSVEEVVAQGKSRLSIQGWFHFPQPGETGYDPENVDLLSQGKSSLAQLSEGEHEPFVPCHLEGMPSEQLGQQDLDSLSAWMNPIYLDTAKMQALSEQFLDSSSLQLQDILQPSVYKSLVSAAHEMDAKDGYLAPSLPAHGSGVYGPWEVQGSPVSQRFLRLSTKATQSMDQHSQQFAQLQHRFESTAFRHWLTLISQMTLESYRGMVRRFRPGLDYTLASIPIANEDSGLLDVTFSLVSVDDAPSWQTGDVGGYLCYMASDDNDDASVYRSTDQEGALLTLPCCGNELSIVLRDEGVMQFVKYVSAGAIGSRWDMALEFETQDTAALD</sequence>
<feature type="domain" description="Fe2OG dioxygenase" evidence="13">
    <location>
        <begin position="143"/>
        <end position="250"/>
    </location>
</feature>
<evidence type="ECO:0000256" key="3">
    <source>
        <dbReference type="ARBA" id="ARBA00007443"/>
    </source>
</evidence>
<dbReference type="PANTHER" id="PTHR12117:SF0">
    <property type="entry name" value="PROLYL 3-HYDROXYLASE OGFOD1"/>
    <property type="match status" value="1"/>
</dbReference>
<comment type="catalytic activity">
    <reaction evidence="10">
        <text>[ribosomal protein uS12]-L-proline + 2-oxoglutarate + O2 = [ribosomal protein uS12]-(3S)-3-hydroxy-L-proline + succinate + CO2</text>
        <dbReference type="Rhea" id="RHEA:54156"/>
        <dbReference type="Rhea" id="RHEA-COMP:13816"/>
        <dbReference type="Rhea" id="RHEA-COMP:13818"/>
        <dbReference type="ChEBI" id="CHEBI:15379"/>
        <dbReference type="ChEBI" id="CHEBI:16526"/>
        <dbReference type="ChEBI" id="CHEBI:16810"/>
        <dbReference type="ChEBI" id="CHEBI:30031"/>
        <dbReference type="ChEBI" id="CHEBI:50342"/>
        <dbReference type="ChEBI" id="CHEBI:85428"/>
    </reaction>
</comment>
<comment type="subcellular location">
    <subcellularLocation>
        <location evidence="2">Nucleus</location>
    </subcellularLocation>
</comment>
<dbReference type="Pfam" id="PF13661">
    <property type="entry name" value="2OG-FeII_Oxy_4"/>
    <property type="match status" value="1"/>
</dbReference>
<dbReference type="GO" id="GO:0009896">
    <property type="term" value="P:positive regulation of catabolic process"/>
    <property type="evidence" value="ECO:0007669"/>
    <property type="project" value="UniProtKB-ARBA"/>
</dbReference>
<dbReference type="FunFam" id="2.60.120.620:FF:000014">
    <property type="entry name" value="Prolyl 3,4-dihydroxylase TPA1"/>
    <property type="match status" value="1"/>
</dbReference>
<gene>
    <name evidence="14" type="primary">ABSGL_02838.1 scaffold 4001</name>
</gene>
<accession>A0A168LRI1</accession>
<name>A0A168LRI1_ABSGL</name>
<dbReference type="InterPro" id="IPR043044">
    <property type="entry name" value="TPA1/Ofd1_C"/>
</dbReference>
<dbReference type="GO" id="GO:0010604">
    <property type="term" value="P:positive regulation of macromolecule metabolic process"/>
    <property type="evidence" value="ECO:0007669"/>
    <property type="project" value="UniProtKB-ARBA"/>
</dbReference>
<dbReference type="Proteomes" id="UP000078561">
    <property type="component" value="Unassembled WGS sequence"/>
</dbReference>
<evidence type="ECO:0000256" key="11">
    <source>
        <dbReference type="ARBA" id="ARBA00051966"/>
    </source>
</evidence>
<keyword evidence="8" id="KW-0408">Iron</keyword>
<dbReference type="SMART" id="SM00702">
    <property type="entry name" value="P4Hc"/>
    <property type="match status" value="1"/>
</dbReference>
<evidence type="ECO:0000313" key="15">
    <source>
        <dbReference type="Proteomes" id="UP000078561"/>
    </source>
</evidence>
<dbReference type="AlphaFoldDB" id="A0A168LRI1"/>
<evidence type="ECO:0000259" key="13">
    <source>
        <dbReference type="PROSITE" id="PS51471"/>
    </source>
</evidence>
<keyword evidence="9" id="KW-0539">Nucleus</keyword>
<organism evidence="14">
    <name type="scientific">Absidia glauca</name>
    <name type="common">Pin mould</name>
    <dbReference type="NCBI Taxonomy" id="4829"/>
    <lineage>
        <taxon>Eukaryota</taxon>
        <taxon>Fungi</taxon>
        <taxon>Fungi incertae sedis</taxon>
        <taxon>Mucoromycota</taxon>
        <taxon>Mucoromycotina</taxon>
        <taxon>Mucoromycetes</taxon>
        <taxon>Mucorales</taxon>
        <taxon>Cunninghamellaceae</taxon>
        <taxon>Absidia</taxon>
    </lineage>
</organism>
<dbReference type="STRING" id="4829.A0A168LRI1"/>
<dbReference type="InterPro" id="IPR039558">
    <property type="entry name" value="TPA1/OFD1_N"/>
</dbReference>
<comment type="catalytic activity">
    <reaction evidence="11">
        <text>[ribosomal protein uS12]-(3S)-3-hydroxy-L-proline + 2-oxoglutarate + O2 = [ribosomal protein uS12]-(3S)-3,4-dihydroxy-L-proline + succinate + CO2</text>
        <dbReference type="Rhea" id="RHEA:54160"/>
        <dbReference type="Rhea" id="RHEA-COMP:13817"/>
        <dbReference type="Rhea" id="RHEA-COMP:13818"/>
        <dbReference type="ChEBI" id="CHEBI:15379"/>
        <dbReference type="ChEBI" id="CHEBI:16526"/>
        <dbReference type="ChEBI" id="CHEBI:16810"/>
        <dbReference type="ChEBI" id="CHEBI:30031"/>
        <dbReference type="ChEBI" id="CHEBI:85428"/>
        <dbReference type="ChEBI" id="CHEBI:138052"/>
    </reaction>
</comment>
<dbReference type="InterPro" id="IPR051842">
    <property type="entry name" value="uS12_prolyl_hydroxylase"/>
</dbReference>
<keyword evidence="6" id="KW-0223">Dioxygenase</keyword>
<dbReference type="OMA" id="HDHEILY"/>
<dbReference type="PANTHER" id="PTHR12117">
    <property type="entry name" value="HISTONE ACETYLTRANSFERASE COMPLEX"/>
    <property type="match status" value="1"/>
</dbReference>
<evidence type="ECO:0000256" key="2">
    <source>
        <dbReference type="ARBA" id="ARBA00004123"/>
    </source>
</evidence>
<dbReference type="GO" id="GO:0006449">
    <property type="term" value="P:regulation of translational termination"/>
    <property type="evidence" value="ECO:0007669"/>
    <property type="project" value="TreeGrafter"/>
</dbReference>
<dbReference type="GO" id="GO:0005737">
    <property type="term" value="C:cytoplasm"/>
    <property type="evidence" value="ECO:0007669"/>
    <property type="project" value="TreeGrafter"/>
</dbReference>
<dbReference type="GO" id="GO:0005634">
    <property type="term" value="C:nucleus"/>
    <property type="evidence" value="ECO:0007669"/>
    <property type="project" value="UniProtKB-SubCell"/>
</dbReference>
<dbReference type="GO" id="GO:0005506">
    <property type="term" value="F:iron ion binding"/>
    <property type="evidence" value="ECO:0007669"/>
    <property type="project" value="InterPro"/>
</dbReference>
<evidence type="ECO:0000256" key="12">
    <source>
        <dbReference type="ARBA" id="ARBA00081607"/>
    </source>
</evidence>
<dbReference type="InParanoid" id="A0A168LRI1"/>